<keyword evidence="3 4" id="KW-0949">S-adenosyl-L-methionine</keyword>
<evidence type="ECO:0000256" key="4">
    <source>
        <dbReference type="HAMAP-Rule" id="MF_02126"/>
    </source>
</evidence>
<evidence type="ECO:0000313" key="8">
    <source>
        <dbReference type="Proteomes" id="UP000635384"/>
    </source>
</evidence>
<dbReference type="InterPro" id="IPR040758">
    <property type="entry name" value="PrmC_N"/>
</dbReference>
<dbReference type="PROSITE" id="PS00092">
    <property type="entry name" value="N6_MTASE"/>
    <property type="match status" value="1"/>
</dbReference>
<feature type="binding site" evidence="4">
    <location>
        <position position="185"/>
    </location>
    <ligand>
        <name>S-adenosyl-L-methionine</name>
        <dbReference type="ChEBI" id="CHEBI:59789"/>
    </ligand>
</feature>
<evidence type="ECO:0000256" key="3">
    <source>
        <dbReference type="ARBA" id="ARBA00022691"/>
    </source>
</evidence>
<dbReference type="Pfam" id="PF13847">
    <property type="entry name" value="Methyltransf_31"/>
    <property type="match status" value="1"/>
</dbReference>
<dbReference type="InterPro" id="IPR019874">
    <property type="entry name" value="RF_methyltr_PrmC"/>
</dbReference>
<evidence type="ECO:0000259" key="5">
    <source>
        <dbReference type="Pfam" id="PF13847"/>
    </source>
</evidence>
<dbReference type="InterPro" id="IPR004556">
    <property type="entry name" value="HemK-like"/>
</dbReference>
<name>A0ABR8KYZ3_9SPHN</name>
<dbReference type="Gene3D" id="1.10.8.10">
    <property type="entry name" value="DNA helicase RuvA subunit, C-terminal domain"/>
    <property type="match status" value="1"/>
</dbReference>
<accession>A0ABR8KYZ3</accession>
<dbReference type="PANTHER" id="PTHR18895">
    <property type="entry name" value="HEMK METHYLTRANSFERASE"/>
    <property type="match status" value="1"/>
</dbReference>
<dbReference type="Proteomes" id="UP000635384">
    <property type="component" value="Unassembled WGS sequence"/>
</dbReference>
<dbReference type="InterPro" id="IPR029063">
    <property type="entry name" value="SAM-dependent_MTases_sf"/>
</dbReference>
<evidence type="ECO:0000313" key="7">
    <source>
        <dbReference type="EMBL" id="MBD2843447.1"/>
    </source>
</evidence>
<organism evidence="7 8">
    <name type="scientific">Erythrobacter rubeus</name>
    <dbReference type="NCBI Taxonomy" id="2760803"/>
    <lineage>
        <taxon>Bacteria</taxon>
        <taxon>Pseudomonadati</taxon>
        <taxon>Pseudomonadota</taxon>
        <taxon>Alphaproteobacteria</taxon>
        <taxon>Sphingomonadales</taxon>
        <taxon>Erythrobacteraceae</taxon>
        <taxon>Erythrobacter/Porphyrobacter group</taxon>
        <taxon>Erythrobacter</taxon>
    </lineage>
</organism>
<dbReference type="NCBIfam" id="TIGR00536">
    <property type="entry name" value="hemK_fam"/>
    <property type="match status" value="1"/>
</dbReference>
<feature type="binding site" evidence="4">
    <location>
        <begin position="185"/>
        <end position="188"/>
    </location>
    <ligand>
        <name>substrate</name>
    </ligand>
</feature>
<evidence type="ECO:0000256" key="2">
    <source>
        <dbReference type="ARBA" id="ARBA00022679"/>
    </source>
</evidence>
<dbReference type="Pfam" id="PF17827">
    <property type="entry name" value="PrmC_N"/>
    <property type="match status" value="1"/>
</dbReference>
<dbReference type="GO" id="GO:0032259">
    <property type="term" value="P:methylation"/>
    <property type="evidence" value="ECO:0007669"/>
    <property type="project" value="UniProtKB-KW"/>
</dbReference>
<comment type="function">
    <text evidence="4">Methylates the class 1 translation termination release factors RF1/PrfA and RF2/PrfB on the glutamine residue of the universally conserved GGQ motif.</text>
</comment>
<feature type="domain" description="Release factor glutamine methyltransferase N-terminal" evidence="6">
    <location>
        <begin position="5"/>
        <end position="71"/>
    </location>
</feature>
<feature type="binding site" evidence="4">
    <location>
        <begin position="114"/>
        <end position="118"/>
    </location>
    <ligand>
        <name>S-adenosyl-L-methionine</name>
        <dbReference type="ChEBI" id="CHEBI:59789"/>
    </ligand>
</feature>
<dbReference type="InterPro" id="IPR050320">
    <property type="entry name" value="N5-glutamine_MTase"/>
</dbReference>
<dbReference type="EC" id="2.1.1.297" evidence="4"/>
<sequence length="275" mass="29880">MTIAEAIRAAAETLSKTSDTARLDAELLMAHAKGINRSDLLLRAMQNEAPAGFEALIKRRASHEPVAYITGTQEFYGRSFAVGPGVLIPRGDSETLIDAALETVPNAKRVLDLGTGSGALLITVLLEFEGASGIGIDASEVAVQTARENAQSLGLIGAQARILKRDWRRDGWHRDLGEFDLILCNPPYVEDDAELERDVREFEPGRALFAGPEGLDDYRLLIPQIANHLNEDGAAIFEIGATQAETVTKIAETAGFSVEMRRDLANRPRALVFRT</sequence>
<feature type="domain" description="Methyltransferase" evidence="5">
    <location>
        <begin position="107"/>
        <end position="185"/>
    </location>
</feature>
<dbReference type="HAMAP" id="MF_02126">
    <property type="entry name" value="RF_methyltr_PrmC"/>
    <property type="match status" value="1"/>
</dbReference>
<proteinExistence type="inferred from homology"/>
<dbReference type="PANTHER" id="PTHR18895:SF74">
    <property type="entry name" value="MTRF1L RELEASE FACTOR GLUTAMINE METHYLTRANSFERASE"/>
    <property type="match status" value="1"/>
</dbReference>
<dbReference type="Gene3D" id="3.40.50.150">
    <property type="entry name" value="Vaccinia Virus protein VP39"/>
    <property type="match status" value="1"/>
</dbReference>
<dbReference type="RefSeq" id="WP_190788806.1">
    <property type="nucleotide sequence ID" value="NZ_JACXLC010000001.1"/>
</dbReference>
<evidence type="ECO:0000259" key="6">
    <source>
        <dbReference type="Pfam" id="PF17827"/>
    </source>
</evidence>
<dbReference type="SUPFAM" id="SSF53335">
    <property type="entry name" value="S-adenosyl-L-methionine-dependent methyltransferases"/>
    <property type="match status" value="1"/>
</dbReference>
<feature type="binding site" evidence="4">
    <location>
        <position position="167"/>
    </location>
    <ligand>
        <name>S-adenosyl-L-methionine</name>
        <dbReference type="ChEBI" id="CHEBI:59789"/>
    </ligand>
</feature>
<keyword evidence="2 4" id="KW-0808">Transferase</keyword>
<dbReference type="EMBL" id="JACXLC010000001">
    <property type="protein sequence ID" value="MBD2843447.1"/>
    <property type="molecule type" value="Genomic_DNA"/>
</dbReference>
<keyword evidence="1 4" id="KW-0489">Methyltransferase</keyword>
<keyword evidence="8" id="KW-1185">Reference proteome</keyword>
<gene>
    <name evidence="4 7" type="primary">prmC</name>
    <name evidence="7" type="ORF">IB285_14390</name>
</gene>
<dbReference type="NCBIfam" id="TIGR03534">
    <property type="entry name" value="RF_mod_PrmC"/>
    <property type="match status" value="1"/>
</dbReference>
<dbReference type="CDD" id="cd02440">
    <property type="entry name" value="AdoMet_MTases"/>
    <property type="match status" value="1"/>
</dbReference>
<comment type="catalytic activity">
    <reaction evidence="4">
        <text>L-glutaminyl-[peptide chain release factor] + S-adenosyl-L-methionine = N(5)-methyl-L-glutaminyl-[peptide chain release factor] + S-adenosyl-L-homocysteine + H(+)</text>
        <dbReference type="Rhea" id="RHEA:42896"/>
        <dbReference type="Rhea" id="RHEA-COMP:10271"/>
        <dbReference type="Rhea" id="RHEA-COMP:10272"/>
        <dbReference type="ChEBI" id="CHEBI:15378"/>
        <dbReference type="ChEBI" id="CHEBI:30011"/>
        <dbReference type="ChEBI" id="CHEBI:57856"/>
        <dbReference type="ChEBI" id="CHEBI:59789"/>
        <dbReference type="ChEBI" id="CHEBI:61891"/>
        <dbReference type="EC" id="2.1.1.297"/>
    </reaction>
</comment>
<reference evidence="7 8" key="1">
    <citation type="submission" date="2020-09" db="EMBL/GenBank/DDBJ databases">
        <authorList>
            <person name="Yoon J.-W."/>
        </authorList>
    </citation>
    <scope>NUCLEOTIDE SEQUENCE [LARGE SCALE GENOMIC DNA]</scope>
    <source>
        <strain evidence="7 8">KMU-140</strain>
    </source>
</reference>
<protein>
    <recommendedName>
        <fullName evidence="4">Release factor glutamine methyltransferase</fullName>
        <shortName evidence="4">RF MTase</shortName>
        <ecNumber evidence="4">2.1.1.297</ecNumber>
    </recommendedName>
    <alternativeName>
        <fullName evidence="4">N5-glutamine methyltransferase PrmC</fullName>
    </alternativeName>
    <alternativeName>
        <fullName evidence="4">Protein-(glutamine-N5) MTase PrmC</fullName>
    </alternativeName>
    <alternativeName>
        <fullName evidence="4">Protein-glutamine N-methyltransferase PrmC</fullName>
    </alternativeName>
</protein>
<comment type="caution">
    <text evidence="7">The sequence shown here is derived from an EMBL/GenBank/DDBJ whole genome shotgun (WGS) entry which is preliminary data.</text>
</comment>
<dbReference type="InterPro" id="IPR025714">
    <property type="entry name" value="Methyltranfer_dom"/>
</dbReference>
<comment type="similarity">
    <text evidence="4">Belongs to the protein N5-glutamine methyltransferase family. PrmC subfamily.</text>
</comment>
<dbReference type="GO" id="GO:0102559">
    <property type="term" value="F:peptide chain release factor N(5)-glutamine methyltransferase activity"/>
    <property type="evidence" value="ECO:0007669"/>
    <property type="project" value="UniProtKB-EC"/>
</dbReference>
<feature type="binding site" evidence="4">
    <location>
        <position position="137"/>
    </location>
    <ligand>
        <name>S-adenosyl-L-methionine</name>
        <dbReference type="ChEBI" id="CHEBI:59789"/>
    </ligand>
</feature>
<evidence type="ECO:0000256" key="1">
    <source>
        <dbReference type="ARBA" id="ARBA00022603"/>
    </source>
</evidence>
<dbReference type="InterPro" id="IPR002052">
    <property type="entry name" value="DNA_methylase_N6_adenine_CS"/>
</dbReference>